<dbReference type="GO" id="GO:0005524">
    <property type="term" value="F:ATP binding"/>
    <property type="evidence" value="ECO:0007669"/>
    <property type="project" value="InterPro"/>
</dbReference>
<dbReference type="GO" id="GO:0004672">
    <property type="term" value="F:protein kinase activity"/>
    <property type="evidence" value="ECO:0007669"/>
    <property type="project" value="InterPro"/>
</dbReference>
<keyword evidence="5" id="KW-0675">Receptor</keyword>
<proteinExistence type="predicted"/>
<dbReference type="InterPro" id="IPR011009">
    <property type="entry name" value="Kinase-like_dom_sf"/>
</dbReference>
<evidence type="ECO:0000313" key="5">
    <source>
        <dbReference type="EMBL" id="KAF7842603.1"/>
    </source>
</evidence>
<gene>
    <name evidence="5" type="ORF">G2W53_004901</name>
</gene>
<evidence type="ECO:0000313" key="6">
    <source>
        <dbReference type="Proteomes" id="UP000634136"/>
    </source>
</evidence>
<organism evidence="5 6">
    <name type="scientific">Senna tora</name>
    <dbReference type="NCBI Taxonomy" id="362788"/>
    <lineage>
        <taxon>Eukaryota</taxon>
        <taxon>Viridiplantae</taxon>
        <taxon>Streptophyta</taxon>
        <taxon>Embryophyta</taxon>
        <taxon>Tracheophyta</taxon>
        <taxon>Spermatophyta</taxon>
        <taxon>Magnoliopsida</taxon>
        <taxon>eudicotyledons</taxon>
        <taxon>Gunneridae</taxon>
        <taxon>Pentapetalae</taxon>
        <taxon>rosids</taxon>
        <taxon>fabids</taxon>
        <taxon>Fabales</taxon>
        <taxon>Fabaceae</taxon>
        <taxon>Caesalpinioideae</taxon>
        <taxon>Cassia clade</taxon>
        <taxon>Senna</taxon>
    </lineage>
</organism>
<dbReference type="InterPro" id="IPR046959">
    <property type="entry name" value="PRK1-6/SRF4-like"/>
</dbReference>
<evidence type="ECO:0000256" key="3">
    <source>
        <dbReference type="SAM" id="SignalP"/>
    </source>
</evidence>
<keyword evidence="3" id="KW-0732">Signal</keyword>
<dbReference type="Gene3D" id="3.30.200.20">
    <property type="entry name" value="Phosphorylase Kinase, domain 1"/>
    <property type="match status" value="1"/>
</dbReference>
<keyword evidence="6" id="KW-1185">Reference proteome</keyword>
<dbReference type="PANTHER" id="PTHR48007">
    <property type="entry name" value="LEUCINE-RICH REPEAT RECEPTOR-LIKE PROTEIN KINASE PXC1"/>
    <property type="match status" value="1"/>
</dbReference>
<name>A0A834XBZ3_9FABA</name>
<keyword evidence="2" id="KW-1133">Transmembrane helix</keyword>
<dbReference type="Gene3D" id="3.80.10.10">
    <property type="entry name" value="Ribonuclease Inhibitor"/>
    <property type="match status" value="1"/>
</dbReference>
<reference evidence="5" key="1">
    <citation type="submission" date="2020-09" db="EMBL/GenBank/DDBJ databases">
        <title>Genome-Enabled Discovery of Anthraquinone Biosynthesis in Senna tora.</title>
        <authorList>
            <person name="Kang S.-H."/>
            <person name="Pandey R.P."/>
            <person name="Lee C.-M."/>
            <person name="Sim J.-S."/>
            <person name="Jeong J.-T."/>
            <person name="Choi B.-S."/>
            <person name="Jung M."/>
            <person name="Ginzburg D."/>
            <person name="Zhao K."/>
            <person name="Won S.Y."/>
            <person name="Oh T.-J."/>
            <person name="Yu Y."/>
            <person name="Kim N.-H."/>
            <person name="Lee O.R."/>
            <person name="Lee T.-H."/>
            <person name="Bashyal P."/>
            <person name="Kim T.-S."/>
            <person name="Lee W.-H."/>
            <person name="Kawkins C."/>
            <person name="Kim C.-K."/>
            <person name="Kim J.S."/>
            <person name="Ahn B.O."/>
            <person name="Rhee S.Y."/>
            <person name="Sohng J.K."/>
        </authorList>
    </citation>
    <scope>NUCLEOTIDE SEQUENCE</scope>
    <source>
        <tissue evidence="5">Leaf</tissue>
    </source>
</reference>
<keyword evidence="2" id="KW-0812">Transmembrane</keyword>
<sequence>MGFPFFDLKHIPFAVLLAVLLNTNNVIPQEWPLGYTSEKDALYGLKAIFNDPVLNSNWTGLPCGETETSRWFGIRCAGGRVTGVVLEGLGLAGKIDVRALSGLEELSVLSFKDNHLNGNMMDFSYNHQMKYIDLSGNEFEGPISRSLLSLNLLEMLFLQDNKLTGPIPEFSQPSLKMINFSNNGLEGKIPKTQTLQSLGPDSYSGNPRLCSPPSLNSCSSSLSLSLRKPENDEAQQPQSHNGSSSNKDYTILIIFNVVLLIAIILLVFLYFNTIKKLNKMLKGQIQKDKSMAVVESLETVDKKVEMREQHHQQPVVAVEERKELVFFKDEPKFQMNELLKASAETLGQGIMGNSYKAMLNGGTSIVVKRLRDLKPLTNEEFAKHLHQIANLKHPNLLPLLAYYHAKDERLLLYRYAEKGNLFFRLHDGRSGGNRVPFRWNSRLSVARGVARALCYLHLNPKPNTIVPHGNLKSSNVLLDENDTVLVSDYGLSSLIAQPIAAQRMVAYKSPEYGYARKVTKQSDVWSYGSLLIELLTGRLSACSAPAGSSGVDLCSWVHRAVREEWTAEIFDKEISVQRSAYPGMLRLLQIAMRCTDRFPENRPEMRDVVREVENIEALLMSEDEEDASADRSMTDVTDDSISTSTSGLTGDER</sequence>
<dbReference type="InterPro" id="IPR032675">
    <property type="entry name" value="LRR_dom_sf"/>
</dbReference>
<dbReference type="InterPro" id="IPR001245">
    <property type="entry name" value="Ser-Thr/Tyr_kinase_cat_dom"/>
</dbReference>
<keyword evidence="5" id="KW-0418">Kinase</keyword>
<evidence type="ECO:0000256" key="2">
    <source>
        <dbReference type="SAM" id="Phobius"/>
    </source>
</evidence>
<feature type="region of interest" description="Disordered" evidence="1">
    <location>
        <begin position="620"/>
        <end position="653"/>
    </location>
</feature>
<accession>A0A834XBZ3</accession>
<dbReference type="InterPro" id="IPR000719">
    <property type="entry name" value="Prot_kinase_dom"/>
</dbReference>
<evidence type="ECO:0000256" key="1">
    <source>
        <dbReference type="SAM" id="MobiDB-lite"/>
    </source>
</evidence>
<dbReference type="Proteomes" id="UP000634136">
    <property type="component" value="Unassembled WGS sequence"/>
</dbReference>
<comment type="caution">
    <text evidence="5">The sequence shown here is derived from an EMBL/GenBank/DDBJ whole genome shotgun (WGS) entry which is preliminary data.</text>
</comment>
<feature type="compositionally biased region" description="Polar residues" evidence="1">
    <location>
        <begin position="234"/>
        <end position="244"/>
    </location>
</feature>
<keyword evidence="5" id="KW-0808">Transferase</keyword>
<dbReference type="SUPFAM" id="SSF52058">
    <property type="entry name" value="L domain-like"/>
    <property type="match status" value="1"/>
</dbReference>
<feature type="chain" id="PRO_5032899645" evidence="3">
    <location>
        <begin position="29"/>
        <end position="653"/>
    </location>
</feature>
<evidence type="ECO:0000259" key="4">
    <source>
        <dbReference type="PROSITE" id="PS50011"/>
    </source>
</evidence>
<keyword evidence="2" id="KW-0472">Membrane</keyword>
<dbReference type="Gene3D" id="1.10.510.10">
    <property type="entry name" value="Transferase(Phosphotransferase) domain 1"/>
    <property type="match status" value="1"/>
</dbReference>
<dbReference type="Pfam" id="PF07714">
    <property type="entry name" value="PK_Tyr_Ser-Thr"/>
    <property type="match status" value="1"/>
</dbReference>
<feature type="region of interest" description="Disordered" evidence="1">
    <location>
        <begin position="209"/>
        <end position="244"/>
    </location>
</feature>
<protein>
    <submittedName>
        <fullName evidence="5">Putative inactive receptor kinase</fullName>
    </submittedName>
</protein>
<dbReference type="SUPFAM" id="SSF56112">
    <property type="entry name" value="Protein kinase-like (PK-like)"/>
    <property type="match status" value="1"/>
</dbReference>
<feature type="domain" description="Protein kinase" evidence="4">
    <location>
        <begin position="340"/>
        <end position="619"/>
    </location>
</feature>
<feature type="compositionally biased region" description="Low complexity" evidence="1">
    <location>
        <begin position="639"/>
        <end position="653"/>
    </location>
</feature>
<feature type="signal peptide" evidence="3">
    <location>
        <begin position="1"/>
        <end position="28"/>
    </location>
</feature>
<dbReference type="OrthoDB" id="248923at2759"/>
<feature type="transmembrane region" description="Helical" evidence="2">
    <location>
        <begin position="249"/>
        <end position="271"/>
    </location>
</feature>
<dbReference type="AlphaFoldDB" id="A0A834XBZ3"/>
<feature type="compositionally biased region" description="Low complexity" evidence="1">
    <location>
        <begin position="209"/>
        <end position="226"/>
    </location>
</feature>
<dbReference type="PROSITE" id="PS50011">
    <property type="entry name" value="PROTEIN_KINASE_DOM"/>
    <property type="match status" value="1"/>
</dbReference>
<dbReference type="EMBL" id="JAAIUW010000002">
    <property type="protein sequence ID" value="KAF7842603.1"/>
    <property type="molecule type" value="Genomic_DNA"/>
</dbReference>
<dbReference type="PANTHER" id="PTHR48007:SF43">
    <property type="entry name" value="POLLEN RECEPTOR-LIKE KINASE 4"/>
    <property type="match status" value="1"/>
</dbReference>